<name>A0A418Q355_9SPHN</name>
<sequence>MIAADMPPSDIVVTATRPADQSADERLGAIIIGADRIRQSGSGRIEDALSRVAGLQSFRRSDSRSANPSAQGLTLRGLGGNASSRTLVMLDGIPITDPFFGYVPLSAIDPRRVDRITVMRGAGGGAFGSAVAGTIGIESKPLANRDPLDGDMAVSSEGATQISGGLTHRFGAGAMTLDGRWDRGQGFWTTPREQRVPASVQAAYNSRQGDARFVSALAAGEVQARLRFFADDRVLRFRGADSSMSGTDASLRYVSADQSLTVAGWRQWRDFSNIVVSASSFRPVLDQYATPASSSGAIVQWRPAPWLMLGGDIKGSTGTAKERALSAASGAVTALRSNGGDVREAAAFAEAQAFIGSLTLAGSTRLAAWRLADGRSVERNGAGNLLVERHFDVRGGTALSGRASAVWQSNGWSVRSAAYRGFRLPTLNELYRGFTVFPVTTSPNPELEPERLTGAEVGVKANVAPGLSVTTTLFANRLANAIGNVTIGPNLRERQNIDAIRSRGVEAEVAWRRDDWAIDSSLSLVSARVEQPGDLDGMRPAQVPKMSLTLAAARSFGRSEVSATLRHVSGAYEDDLNRDRLPPATTIDVVARHHLNSAVEISLRGENLLDLRVVTRNQAGSIDLGAPRTVWLMLALKRSR</sequence>
<dbReference type="Pfam" id="PF07715">
    <property type="entry name" value="Plug"/>
    <property type="match status" value="1"/>
</dbReference>
<dbReference type="InterPro" id="IPR000531">
    <property type="entry name" value="Beta-barrel_TonB"/>
</dbReference>
<dbReference type="RefSeq" id="WP_119532089.1">
    <property type="nucleotide sequence ID" value="NZ_QXTF01000001.1"/>
</dbReference>
<keyword evidence="7 10" id="KW-0472">Membrane</keyword>
<proteinExistence type="inferred from homology"/>
<evidence type="ECO:0000256" key="6">
    <source>
        <dbReference type="ARBA" id="ARBA00023077"/>
    </source>
</evidence>
<dbReference type="AlphaFoldDB" id="A0A418Q355"/>
<evidence type="ECO:0000256" key="9">
    <source>
        <dbReference type="ARBA" id="ARBA00023237"/>
    </source>
</evidence>
<keyword evidence="6 11" id="KW-0798">TonB box</keyword>
<dbReference type="Proteomes" id="UP000285023">
    <property type="component" value="Unassembled WGS sequence"/>
</dbReference>
<evidence type="ECO:0000313" key="14">
    <source>
        <dbReference type="EMBL" id="RIX32290.1"/>
    </source>
</evidence>
<protein>
    <submittedName>
        <fullName evidence="14">TonB-dependent receptor</fullName>
    </submittedName>
</protein>
<dbReference type="InterPro" id="IPR039426">
    <property type="entry name" value="TonB-dep_rcpt-like"/>
</dbReference>
<dbReference type="GO" id="GO:0044718">
    <property type="term" value="P:siderophore transmembrane transport"/>
    <property type="evidence" value="ECO:0007669"/>
    <property type="project" value="TreeGrafter"/>
</dbReference>
<comment type="subcellular location">
    <subcellularLocation>
        <location evidence="1 10">Cell outer membrane</location>
        <topology evidence="1 10">Multi-pass membrane protein</topology>
    </subcellularLocation>
</comment>
<feature type="domain" description="TonB-dependent receptor-like beta-barrel" evidence="12">
    <location>
        <begin position="177"/>
        <end position="608"/>
    </location>
</feature>
<dbReference type="PANTHER" id="PTHR30069:SF29">
    <property type="entry name" value="HEMOGLOBIN AND HEMOGLOBIN-HAPTOGLOBIN-BINDING PROTEIN 1-RELATED"/>
    <property type="match status" value="1"/>
</dbReference>
<dbReference type="EMBL" id="QXTF01000001">
    <property type="protein sequence ID" value="RIX32290.1"/>
    <property type="molecule type" value="Genomic_DNA"/>
</dbReference>
<dbReference type="Gene3D" id="2.40.170.20">
    <property type="entry name" value="TonB-dependent receptor, beta-barrel domain"/>
    <property type="match status" value="1"/>
</dbReference>
<evidence type="ECO:0000259" key="12">
    <source>
        <dbReference type="Pfam" id="PF00593"/>
    </source>
</evidence>
<gene>
    <name evidence="14" type="ORF">D3M59_04840</name>
</gene>
<accession>A0A418Q355</accession>
<evidence type="ECO:0000256" key="5">
    <source>
        <dbReference type="ARBA" id="ARBA00022729"/>
    </source>
</evidence>
<evidence type="ECO:0000256" key="4">
    <source>
        <dbReference type="ARBA" id="ARBA00022692"/>
    </source>
</evidence>
<comment type="caution">
    <text evidence="14">The sequence shown here is derived from an EMBL/GenBank/DDBJ whole genome shotgun (WGS) entry which is preliminary data.</text>
</comment>
<dbReference type="InterPro" id="IPR037066">
    <property type="entry name" value="Plug_dom_sf"/>
</dbReference>
<keyword evidence="3 10" id="KW-1134">Transmembrane beta strand</keyword>
<dbReference type="Gene3D" id="2.170.130.10">
    <property type="entry name" value="TonB-dependent receptor, plug domain"/>
    <property type="match status" value="1"/>
</dbReference>
<reference evidence="14 15" key="1">
    <citation type="submission" date="2018-09" db="EMBL/GenBank/DDBJ databases">
        <title>Sphingomonas sp. DAC4.</title>
        <authorList>
            <person name="Seo T."/>
        </authorList>
    </citation>
    <scope>NUCLEOTIDE SEQUENCE [LARGE SCALE GENOMIC DNA]</scope>
    <source>
        <strain evidence="14 15">DAC4</strain>
    </source>
</reference>
<keyword evidence="8 14" id="KW-0675">Receptor</keyword>
<dbReference type="SUPFAM" id="SSF56935">
    <property type="entry name" value="Porins"/>
    <property type="match status" value="1"/>
</dbReference>
<evidence type="ECO:0000256" key="2">
    <source>
        <dbReference type="ARBA" id="ARBA00022448"/>
    </source>
</evidence>
<keyword evidence="2 10" id="KW-0813">Transport</keyword>
<dbReference type="PROSITE" id="PS52016">
    <property type="entry name" value="TONB_DEPENDENT_REC_3"/>
    <property type="match status" value="1"/>
</dbReference>
<evidence type="ECO:0000313" key="15">
    <source>
        <dbReference type="Proteomes" id="UP000285023"/>
    </source>
</evidence>
<dbReference type="InterPro" id="IPR036942">
    <property type="entry name" value="Beta-barrel_TonB_sf"/>
</dbReference>
<evidence type="ECO:0000256" key="7">
    <source>
        <dbReference type="ARBA" id="ARBA00023136"/>
    </source>
</evidence>
<organism evidence="14 15">
    <name type="scientific">Sphingomonas edaphi</name>
    <dbReference type="NCBI Taxonomy" id="2315689"/>
    <lineage>
        <taxon>Bacteria</taxon>
        <taxon>Pseudomonadati</taxon>
        <taxon>Pseudomonadota</taxon>
        <taxon>Alphaproteobacteria</taxon>
        <taxon>Sphingomonadales</taxon>
        <taxon>Sphingomonadaceae</taxon>
        <taxon>Sphingomonas</taxon>
    </lineage>
</organism>
<evidence type="ECO:0000256" key="10">
    <source>
        <dbReference type="PROSITE-ProRule" id="PRU01360"/>
    </source>
</evidence>
<evidence type="ECO:0000256" key="3">
    <source>
        <dbReference type="ARBA" id="ARBA00022452"/>
    </source>
</evidence>
<keyword evidence="4 10" id="KW-0812">Transmembrane</keyword>
<evidence type="ECO:0000256" key="11">
    <source>
        <dbReference type="RuleBase" id="RU003357"/>
    </source>
</evidence>
<dbReference type="PANTHER" id="PTHR30069">
    <property type="entry name" value="TONB-DEPENDENT OUTER MEMBRANE RECEPTOR"/>
    <property type="match status" value="1"/>
</dbReference>
<evidence type="ECO:0000256" key="1">
    <source>
        <dbReference type="ARBA" id="ARBA00004571"/>
    </source>
</evidence>
<keyword evidence="15" id="KW-1185">Reference proteome</keyword>
<keyword evidence="9 10" id="KW-0998">Cell outer membrane</keyword>
<feature type="domain" description="TonB-dependent receptor plug" evidence="13">
    <location>
        <begin position="31"/>
        <end position="133"/>
    </location>
</feature>
<dbReference type="GO" id="GO:0015344">
    <property type="term" value="F:siderophore uptake transmembrane transporter activity"/>
    <property type="evidence" value="ECO:0007669"/>
    <property type="project" value="TreeGrafter"/>
</dbReference>
<dbReference type="Pfam" id="PF00593">
    <property type="entry name" value="TonB_dep_Rec_b-barrel"/>
    <property type="match status" value="1"/>
</dbReference>
<evidence type="ECO:0000259" key="13">
    <source>
        <dbReference type="Pfam" id="PF07715"/>
    </source>
</evidence>
<keyword evidence="5" id="KW-0732">Signal</keyword>
<evidence type="ECO:0000256" key="8">
    <source>
        <dbReference type="ARBA" id="ARBA00023170"/>
    </source>
</evidence>
<dbReference type="OrthoDB" id="7374174at2"/>
<dbReference type="InterPro" id="IPR012910">
    <property type="entry name" value="Plug_dom"/>
</dbReference>
<dbReference type="GO" id="GO:0009279">
    <property type="term" value="C:cell outer membrane"/>
    <property type="evidence" value="ECO:0007669"/>
    <property type="project" value="UniProtKB-SubCell"/>
</dbReference>
<comment type="similarity">
    <text evidence="10 11">Belongs to the TonB-dependent receptor family.</text>
</comment>